<evidence type="ECO:0000313" key="2">
    <source>
        <dbReference type="EMBL" id="MBO1363162.1"/>
    </source>
</evidence>
<reference evidence="2 3" key="1">
    <citation type="submission" date="2021-01" db="EMBL/GenBank/DDBJ databases">
        <title>Prevotella A2931 sp. nov.</title>
        <authorList>
            <person name="Buhl M."/>
            <person name="Oberhettinger P."/>
        </authorList>
    </citation>
    <scope>NUCLEOTIDE SEQUENCE [LARGE SCALE GENOMIC DNA]</scope>
    <source>
        <strain evidence="2 3">A2931</strain>
    </source>
</reference>
<feature type="signal peptide" evidence="1">
    <location>
        <begin position="1"/>
        <end position="19"/>
    </location>
</feature>
<keyword evidence="1" id="KW-0732">Signal</keyword>
<sequence length="671" mass="77106">MKHAFFFLLFSLFSIGVCAQENNDWERYLEHLATLDEAESTSWEEVHQVLSEFSRNPININQATEDDLRQLLFLNEKQIDEIMTYLGKYHGMRTKAELNMLRELDTDRKMLLSCVIYIGEMAQNKETFRQLLRNAGHEAVAMVGIPLYERLGQTNGKYEGGPLRHWLRYNMNAKNRMRWGFIAAQDAGEPLFKGKNKSGYDHYSFYFQLRRFGVFDNLVVGRYKIKTGMGLIINNGLALGKASLLSTNGNTTNILTAHSSKSEFNYLQGAAAVLHPHPSVWITPFLSFRYLDGTLNKDSTTLYNIAGSGYHRTESELARKHNTSLATGGVHLRLVKNGFYGGATFIFNRLSRSLQPMKIDSLGQFSLSQLYRMWLPQGQQIWNLGVNYGYNRGNISVNGETAYGNCNAIASINAASYSFSSKFALTALYRFYALRYYALQSLSFSDGGSTQNESGLYLGANWRITKDLTLSTYADMAYFPWPKYQTLGSSRGWDIMTNLLYQHKLLTIQARYRYRNKQRDNEEKTSLIPKQDHRGLLAVEYSHNHFTLKTKASLSYCNYQKHSLGYLLEQHGRFQSKRFNILGSIGYFHTQDYYSRVYSYERTLLYMMNIPSFAGKGCRYALLASFQFRNIQLSGKWGTTHYFDRTSISSGLQQINKATQTDIDLQLRYSF</sequence>
<name>A0ABS3M4Q4_9BACT</name>
<feature type="chain" id="PRO_5047015312" evidence="1">
    <location>
        <begin position="20"/>
        <end position="671"/>
    </location>
</feature>
<gene>
    <name evidence="2" type="ORF">JHU38_05115</name>
</gene>
<keyword evidence="3" id="KW-1185">Reference proteome</keyword>
<dbReference type="EMBL" id="JAERMS010000010">
    <property type="protein sequence ID" value="MBO1363162.1"/>
    <property type="molecule type" value="Genomic_DNA"/>
</dbReference>
<dbReference type="Proteomes" id="UP000664265">
    <property type="component" value="Unassembled WGS sequence"/>
</dbReference>
<evidence type="ECO:0000313" key="3">
    <source>
        <dbReference type="Proteomes" id="UP000664265"/>
    </source>
</evidence>
<accession>A0ABS3M4Q4</accession>
<proteinExistence type="predicted"/>
<comment type="caution">
    <text evidence="2">The sequence shown here is derived from an EMBL/GenBank/DDBJ whole genome shotgun (WGS) entry which is preliminary data.</text>
</comment>
<protein>
    <submittedName>
        <fullName evidence="2">Helix-hairpin-helix domain-containing protein</fullName>
    </submittedName>
</protein>
<evidence type="ECO:0000256" key="1">
    <source>
        <dbReference type="SAM" id="SignalP"/>
    </source>
</evidence>
<organism evidence="2 3">
    <name type="scientific">Prevotella illustrans</name>
    <dbReference type="NCBI Taxonomy" id="2800387"/>
    <lineage>
        <taxon>Bacteria</taxon>
        <taxon>Pseudomonadati</taxon>
        <taxon>Bacteroidota</taxon>
        <taxon>Bacteroidia</taxon>
        <taxon>Bacteroidales</taxon>
        <taxon>Prevotellaceae</taxon>
        <taxon>Prevotella</taxon>
    </lineage>
</organism>
<dbReference type="RefSeq" id="WP_107581127.1">
    <property type="nucleotide sequence ID" value="NZ_JAERMS010000010.1"/>
</dbReference>